<dbReference type="EMBL" id="AFYH01137166">
    <property type="status" value="NOT_ANNOTATED_CDS"/>
    <property type="molecule type" value="Genomic_DNA"/>
</dbReference>
<reference evidence="10" key="3">
    <citation type="submission" date="2025-09" db="UniProtKB">
        <authorList>
            <consortium name="Ensembl"/>
        </authorList>
    </citation>
    <scope>IDENTIFICATION</scope>
</reference>
<evidence type="ECO:0000256" key="9">
    <source>
        <dbReference type="SAM" id="MobiDB-lite"/>
    </source>
</evidence>
<dbReference type="Gene3D" id="3.30.190.20">
    <property type="match status" value="1"/>
</dbReference>
<accession>H3AI35</accession>
<dbReference type="eggNOG" id="KOG1569">
    <property type="taxonomic scope" value="Eukaryota"/>
</dbReference>
<feature type="compositionally biased region" description="Basic and acidic residues" evidence="9">
    <location>
        <begin position="59"/>
        <end position="77"/>
    </location>
</feature>
<evidence type="ECO:0000256" key="7">
    <source>
        <dbReference type="ARBA" id="ARBA00035212"/>
    </source>
</evidence>
<dbReference type="EMBL" id="AFYH01137170">
    <property type="status" value="NOT_ANNOTATED_CDS"/>
    <property type="molecule type" value="Genomic_DNA"/>
</dbReference>
<dbReference type="Bgee" id="ENSLACG00000008208">
    <property type="expression patterns" value="Expressed in mesonephros and 6 other cell types or tissues"/>
</dbReference>
<evidence type="ECO:0000256" key="8">
    <source>
        <dbReference type="ARBA" id="ARBA00077483"/>
    </source>
</evidence>
<sequence length="328" mass="37431">VYVSTDSSVCFVVKAALIGYHRQALISRSQATTVSSTPRTRLSVRHFAAAKVAKKGRKDQKEEKSKVEKEKKVDNTNRHTPFGLTAWEPIDDVYRIHFYPKPVHEIETALDMLKKFQEIERTCPNQAVYIDLKLDMKLEKKKKVDPFVSIIQMPYPFKTEENKVLVFTENAEEAKVAEANGAAFVGGSELVQKILDDELEADFYVAVPEIVPKLIALKNKLRKKFPKSKRGSVGRNIHQMLQQFKIGHEYLVDRECYIQTKIATLDMPKDQILANVATLIKDVCTHRLLNYGPFIERGIICSATSEALQFKVDRFLPQTEEEEKGETD</sequence>
<keyword evidence="6" id="KW-0687">Ribonucleoprotein</keyword>
<evidence type="ECO:0000256" key="1">
    <source>
        <dbReference type="ARBA" id="ARBA00004173"/>
    </source>
</evidence>
<reference evidence="11" key="1">
    <citation type="submission" date="2011-08" db="EMBL/GenBank/DDBJ databases">
        <title>The draft genome of Latimeria chalumnae.</title>
        <authorList>
            <person name="Di Palma F."/>
            <person name="Alfoldi J."/>
            <person name="Johnson J."/>
            <person name="Berlin A."/>
            <person name="Gnerre S."/>
            <person name="Jaffe D."/>
            <person name="MacCallum I."/>
            <person name="Young S."/>
            <person name="Walker B.J."/>
            <person name="Lander E."/>
            <person name="Lindblad-Toh K."/>
        </authorList>
    </citation>
    <scope>NUCLEOTIDE SEQUENCE [LARGE SCALE GENOMIC DNA]</scope>
    <source>
        <strain evidence="11">Wild caught</strain>
    </source>
</reference>
<dbReference type="EMBL" id="AFYH01137167">
    <property type="status" value="NOT_ANNOTATED_CDS"/>
    <property type="molecule type" value="Genomic_DNA"/>
</dbReference>
<reference evidence="10" key="2">
    <citation type="submission" date="2025-08" db="UniProtKB">
        <authorList>
            <consortium name="Ensembl"/>
        </authorList>
    </citation>
    <scope>IDENTIFICATION</scope>
</reference>
<dbReference type="Gene3D" id="3.40.50.790">
    <property type="match status" value="1"/>
</dbReference>
<dbReference type="InterPro" id="IPR023674">
    <property type="entry name" value="Ribosomal_uL1-like"/>
</dbReference>
<feature type="region of interest" description="Disordered" evidence="9">
    <location>
        <begin position="52"/>
        <end position="78"/>
    </location>
</feature>
<evidence type="ECO:0000256" key="2">
    <source>
        <dbReference type="ARBA" id="ARBA00010531"/>
    </source>
</evidence>
<proteinExistence type="inferred from homology"/>
<keyword evidence="5" id="KW-0496">Mitochondrion</keyword>
<dbReference type="Pfam" id="PF00687">
    <property type="entry name" value="Ribosomal_L1"/>
    <property type="match status" value="1"/>
</dbReference>
<dbReference type="OMA" id="MWDKSSA"/>
<dbReference type="EMBL" id="AFYH01137172">
    <property type="status" value="NOT_ANNOTATED_CDS"/>
    <property type="molecule type" value="Genomic_DNA"/>
</dbReference>
<comment type="subcellular location">
    <subcellularLocation>
        <location evidence="1">Mitochondrion</location>
    </subcellularLocation>
</comment>
<dbReference type="GeneTree" id="ENSGT00940000162168"/>
<evidence type="ECO:0000256" key="5">
    <source>
        <dbReference type="ARBA" id="ARBA00023128"/>
    </source>
</evidence>
<dbReference type="Ensembl" id="ENSLACT00000009377.1">
    <property type="protein sequence ID" value="ENSLACP00000009306.1"/>
    <property type="gene ID" value="ENSLACG00000008208.1"/>
</dbReference>
<dbReference type="EMBL" id="AFYH01137171">
    <property type="status" value="NOT_ANNOTATED_CDS"/>
    <property type="molecule type" value="Genomic_DNA"/>
</dbReference>
<dbReference type="Proteomes" id="UP000008672">
    <property type="component" value="Unassembled WGS sequence"/>
</dbReference>
<evidence type="ECO:0000313" key="10">
    <source>
        <dbReference type="Ensembl" id="ENSLACP00000009306.1"/>
    </source>
</evidence>
<comment type="similarity">
    <text evidence="2">Belongs to the universal ribosomal protein uL1 family.</text>
</comment>
<keyword evidence="11" id="KW-1185">Reference proteome</keyword>
<name>H3AI35_LATCH</name>
<dbReference type="AlphaFoldDB" id="H3AI35"/>
<dbReference type="GO" id="GO:1990904">
    <property type="term" value="C:ribonucleoprotein complex"/>
    <property type="evidence" value="ECO:0007669"/>
    <property type="project" value="UniProtKB-KW"/>
</dbReference>
<dbReference type="PANTHER" id="PTHR36427">
    <property type="entry name" value="54S RIBOSOMAL PROTEIN L1, MITOCHONDRIAL"/>
    <property type="match status" value="1"/>
</dbReference>
<dbReference type="InterPro" id="IPR028364">
    <property type="entry name" value="Ribosomal_uL1/biogenesis"/>
</dbReference>
<dbReference type="FunFam" id="3.40.50.790:FF:000003">
    <property type="entry name" value="39S ribosomal protein L1, mitochondrial"/>
    <property type="match status" value="1"/>
</dbReference>
<evidence type="ECO:0000256" key="6">
    <source>
        <dbReference type="ARBA" id="ARBA00023274"/>
    </source>
</evidence>
<dbReference type="EMBL" id="AFYH01137168">
    <property type="status" value="NOT_ANNOTATED_CDS"/>
    <property type="molecule type" value="Genomic_DNA"/>
</dbReference>
<evidence type="ECO:0000256" key="3">
    <source>
        <dbReference type="ARBA" id="ARBA00022946"/>
    </source>
</evidence>
<dbReference type="EMBL" id="AFYH01137173">
    <property type="status" value="NOT_ANNOTATED_CDS"/>
    <property type="molecule type" value="Genomic_DNA"/>
</dbReference>
<keyword evidence="3" id="KW-0809">Transit peptide</keyword>
<dbReference type="STRING" id="7897.ENSLACP00000009306"/>
<evidence type="ECO:0000256" key="4">
    <source>
        <dbReference type="ARBA" id="ARBA00022980"/>
    </source>
</evidence>
<dbReference type="FunCoup" id="H3AI35">
    <property type="interactions" value="974"/>
</dbReference>
<dbReference type="PANTHER" id="PTHR36427:SF3">
    <property type="entry name" value="LARGE RIBOSOMAL SUBUNIT PROTEIN UL1M"/>
    <property type="match status" value="1"/>
</dbReference>
<dbReference type="HOGENOM" id="CLU_074129_0_0_1"/>
<dbReference type="GO" id="GO:0005840">
    <property type="term" value="C:ribosome"/>
    <property type="evidence" value="ECO:0007669"/>
    <property type="project" value="UniProtKB-KW"/>
</dbReference>
<dbReference type="EMBL" id="AFYH01137169">
    <property type="status" value="NOT_ANNOTATED_CDS"/>
    <property type="molecule type" value="Genomic_DNA"/>
</dbReference>
<organism evidence="10 11">
    <name type="scientific">Latimeria chalumnae</name>
    <name type="common">Coelacanth</name>
    <dbReference type="NCBI Taxonomy" id="7897"/>
    <lineage>
        <taxon>Eukaryota</taxon>
        <taxon>Metazoa</taxon>
        <taxon>Chordata</taxon>
        <taxon>Craniata</taxon>
        <taxon>Vertebrata</taxon>
        <taxon>Euteleostomi</taxon>
        <taxon>Coelacanthiformes</taxon>
        <taxon>Coelacanthidae</taxon>
        <taxon>Latimeria</taxon>
    </lineage>
</organism>
<protein>
    <recommendedName>
        <fullName evidence="7">Large ribosomal subunit protein uL1m</fullName>
    </recommendedName>
    <alternativeName>
        <fullName evidence="8">39S ribosomal protein L1, mitochondrial</fullName>
    </alternativeName>
</protein>
<evidence type="ECO:0000313" key="11">
    <source>
        <dbReference type="Proteomes" id="UP000008672"/>
    </source>
</evidence>
<dbReference type="InterPro" id="IPR016095">
    <property type="entry name" value="Ribosomal_uL1_3-a/b-sand"/>
</dbReference>
<gene>
    <name evidence="10" type="primary">MRPL1</name>
</gene>
<dbReference type="GO" id="GO:0005743">
    <property type="term" value="C:mitochondrial inner membrane"/>
    <property type="evidence" value="ECO:0007669"/>
    <property type="project" value="UniProtKB-ARBA"/>
</dbReference>
<dbReference type="InParanoid" id="H3AI35"/>
<dbReference type="SUPFAM" id="SSF56808">
    <property type="entry name" value="Ribosomal protein L1"/>
    <property type="match status" value="1"/>
</dbReference>
<keyword evidence="4" id="KW-0689">Ribosomal protein</keyword>